<dbReference type="Proteomes" id="UP001055580">
    <property type="component" value="Chromosome"/>
</dbReference>
<reference evidence="3" key="1">
    <citation type="submission" date="2022-05" db="EMBL/GenBank/DDBJ databases">
        <title>Sphingomonas sp. strain RMG20 Genome sequencing and assembly.</title>
        <authorList>
            <person name="Kim I."/>
        </authorList>
    </citation>
    <scope>NUCLEOTIDE SEQUENCE</scope>
    <source>
        <strain evidence="3">RMG20</strain>
    </source>
</reference>
<evidence type="ECO:0000313" key="4">
    <source>
        <dbReference type="Proteomes" id="UP001055580"/>
    </source>
</evidence>
<gene>
    <name evidence="3" type="ORF">M9980_14045</name>
</gene>
<protein>
    <submittedName>
        <fullName evidence="3">Ubiquinol-cytochrome C chaperone</fullName>
    </submittedName>
</protein>
<proteinExistence type="inferred from homology"/>
<name>A0ABY4TXE0_9SPHN</name>
<accession>A0ABY4TXE0</accession>
<dbReference type="Pfam" id="PF03981">
    <property type="entry name" value="Ubiq_cyt_C_chap"/>
    <property type="match status" value="1"/>
</dbReference>
<feature type="domain" description="Ubiquinol-cytochrome c chaperone" evidence="2">
    <location>
        <begin position="31"/>
        <end position="163"/>
    </location>
</feature>
<dbReference type="EMBL" id="CP098401">
    <property type="protein sequence ID" value="URW77075.1"/>
    <property type="molecule type" value="Genomic_DNA"/>
</dbReference>
<organism evidence="3 4">
    <name type="scientific">Sphingomonas donggukensis</name>
    <dbReference type="NCBI Taxonomy" id="2949093"/>
    <lineage>
        <taxon>Bacteria</taxon>
        <taxon>Pseudomonadati</taxon>
        <taxon>Pseudomonadota</taxon>
        <taxon>Alphaproteobacteria</taxon>
        <taxon>Sphingomonadales</taxon>
        <taxon>Sphingomonadaceae</taxon>
        <taxon>Sphingomonas</taxon>
    </lineage>
</organism>
<dbReference type="InterPro" id="IPR021150">
    <property type="entry name" value="Ubiq_cyt_c_chap"/>
</dbReference>
<dbReference type="RefSeq" id="WP_250754989.1">
    <property type="nucleotide sequence ID" value="NZ_CP098401.1"/>
</dbReference>
<evidence type="ECO:0000259" key="2">
    <source>
        <dbReference type="Pfam" id="PF03981"/>
    </source>
</evidence>
<keyword evidence="4" id="KW-1185">Reference proteome</keyword>
<evidence type="ECO:0000256" key="1">
    <source>
        <dbReference type="ARBA" id="ARBA00006436"/>
    </source>
</evidence>
<evidence type="ECO:0000313" key="3">
    <source>
        <dbReference type="EMBL" id="URW77075.1"/>
    </source>
</evidence>
<comment type="similarity">
    <text evidence="1">Belongs to the UPF0174 family.</text>
</comment>
<sequence length="165" mass="17451">MERLFGRKDEAQALYEAIVARARAAHWYTDGGVADTIDGRFDMIAAILSITLLRIERDPAGDSLGVALAERFVDDMDPQLREIGIGDVVVGKHVGQMMSMLGGRLGAYRDGLAAGSIDTALVRNLYRDQPPAPPALAHVRGALTALSAALQATSIEALAAGQLPA</sequence>